<dbReference type="AlphaFoldDB" id="A0A9P6UCS1"/>
<evidence type="ECO:0000313" key="3">
    <source>
        <dbReference type="Proteomes" id="UP000807716"/>
    </source>
</evidence>
<dbReference type="Proteomes" id="UP000807716">
    <property type="component" value="Unassembled WGS sequence"/>
</dbReference>
<keyword evidence="1" id="KW-0175">Coiled coil</keyword>
<gene>
    <name evidence="2" type="ORF">DFQ27_001472</name>
</gene>
<dbReference type="EMBL" id="JAAAJB010000015">
    <property type="protein sequence ID" value="KAG0269923.1"/>
    <property type="molecule type" value="Genomic_DNA"/>
</dbReference>
<keyword evidence="3" id="KW-1185">Reference proteome</keyword>
<accession>A0A9P6UCS1</accession>
<evidence type="ECO:0008006" key="4">
    <source>
        <dbReference type="Google" id="ProtNLM"/>
    </source>
</evidence>
<sequence>MASSRQPSGVDGPLLISTLLGDPHANLEKATSDMIHAFEPKAGKGGGQHKAARVAMMKQLSEAPTKILESQPLLDKQLDHTTAQVSTTLERLQQLQSMLNETKQRKAAKTEHPIQAQKRAFEKEIQEAKESFDQEMTLRHNDMIKQYVGTFVHAT</sequence>
<reference evidence="2" key="1">
    <citation type="journal article" date="2020" name="Fungal Divers.">
        <title>Resolving the Mortierellaceae phylogeny through synthesis of multi-gene phylogenetics and phylogenomics.</title>
        <authorList>
            <person name="Vandepol N."/>
            <person name="Liber J."/>
            <person name="Desiro A."/>
            <person name="Na H."/>
            <person name="Kennedy M."/>
            <person name="Barry K."/>
            <person name="Grigoriev I.V."/>
            <person name="Miller A.N."/>
            <person name="O'Donnell K."/>
            <person name="Stajich J.E."/>
            <person name="Bonito G."/>
        </authorList>
    </citation>
    <scope>NUCLEOTIDE SEQUENCE</scope>
    <source>
        <strain evidence="2">BC1065</strain>
    </source>
</reference>
<dbReference type="OrthoDB" id="2426959at2759"/>
<comment type="caution">
    <text evidence="2">The sequence shown here is derived from an EMBL/GenBank/DDBJ whole genome shotgun (WGS) entry which is preliminary data.</text>
</comment>
<evidence type="ECO:0000313" key="2">
    <source>
        <dbReference type="EMBL" id="KAG0269923.1"/>
    </source>
</evidence>
<feature type="coiled-coil region" evidence="1">
    <location>
        <begin position="85"/>
        <end position="112"/>
    </location>
</feature>
<protein>
    <recommendedName>
        <fullName evidence="4">Biogenesis of lysosome-related organelles complex 1 subunit 5</fullName>
    </recommendedName>
</protein>
<proteinExistence type="predicted"/>
<evidence type="ECO:0000256" key="1">
    <source>
        <dbReference type="SAM" id="Coils"/>
    </source>
</evidence>
<name>A0A9P6UCS1_9FUNG</name>
<organism evidence="2 3">
    <name type="scientific">Actinomortierella ambigua</name>
    <dbReference type="NCBI Taxonomy" id="1343610"/>
    <lineage>
        <taxon>Eukaryota</taxon>
        <taxon>Fungi</taxon>
        <taxon>Fungi incertae sedis</taxon>
        <taxon>Mucoromycota</taxon>
        <taxon>Mortierellomycotina</taxon>
        <taxon>Mortierellomycetes</taxon>
        <taxon>Mortierellales</taxon>
        <taxon>Mortierellaceae</taxon>
        <taxon>Actinomortierella</taxon>
    </lineage>
</organism>